<evidence type="ECO:0000313" key="2">
    <source>
        <dbReference type="Proteomes" id="UP000199545"/>
    </source>
</evidence>
<gene>
    <name evidence="1" type="ORF">SAMN05421852_10773</name>
</gene>
<dbReference type="RefSeq" id="WP_093229655.1">
    <property type="nucleotide sequence ID" value="NZ_FORR01000007.1"/>
</dbReference>
<proteinExistence type="predicted"/>
<protein>
    <submittedName>
        <fullName evidence="1">Uncharacterized protein</fullName>
    </submittedName>
</protein>
<dbReference type="OrthoDB" id="2989506at2"/>
<evidence type="ECO:0000313" key="1">
    <source>
        <dbReference type="EMBL" id="SFJ30549.1"/>
    </source>
</evidence>
<dbReference type="Proteomes" id="UP000199545">
    <property type="component" value="Unassembled WGS sequence"/>
</dbReference>
<sequence>MSKKKRIIVREKPANRPSKPRYTLEANRFYQQTVAPLVKKYRQAMQLKNYDEAGSLFQQIVEARKHHRYLLHRKGKIRIK</sequence>
<accession>A0A1I3QAC6</accession>
<keyword evidence="2" id="KW-1185">Reference proteome</keyword>
<organism evidence="1 2">
    <name type="scientific">Thermoflavimicrobium dichotomicum</name>
    <dbReference type="NCBI Taxonomy" id="46223"/>
    <lineage>
        <taxon>Bacteria</taxon>
        <taxon>Bacillati</taxon>
        <taxon>Bacillota</taxon>
        <taxon>Bacilli</taxon>
        <taxon>Bacillales</taxon>
        <taxon>Thermoactinomycetaceae</taxon>
        <taxon>Thermoflavimicrobium</taxon>
    </lineage>
</organism>
<dbReference type="EMBL" id="FORR01000007">
    <property type="protein sequence ID" value="SFJ30549.1"/>
    <property type="molecule type" value="Genomic_DNA"/>
</dbReference>
<dbReference type="AlphaFoldDB" id="A0A1I3QAC6"/>
<reference evidence="1 2" key="1">
    <citation type="submission" date="2016-10" db="EMBL/GenBank/DDBJ databases">
        <authorList>
            <person name="de Groot N.N."/>
        </authorList>
    </citation>
    <scope>NUCLEOTIDE SEQUENCE [LARGE SCALE GENOMIC DNA]</scope>
    <source>
        <strain evidence="1 2">DSM 44778</strain>
    </source>
</reference>
<name>A0A1I3QAC6_9BACL</name>